<dbReference type="InterPro" id="IPR002481">
    <property type="entry name" value="FUR"/>
</dbReference>
<dbReference type="Pfam" id="PF01475">
    <property type="entry name" value="FUR"/>
    <property type="match status" value="1"/>
</dbReference>
<evidence type="ECO:0000256" key="4">
    <source>
        <dbReference type="ARBA" id="ARBA00023015"/>
    </source>
</evidence>
<evidence type="ECO:0000256" key="5">
    <source>
        <dbReference type="ARBA" id="ARBA00023125"/>
    </source>
</evidence>
<evidence type="ECO:0000313" key="9">
    <source>
        <dbReference type="EMBL" id="ALC15815.1"/>
    </source>
</evidence>
<keyword evidence="4" id="KW-0805">Transcription regulation</keyword>
<feature type="binding site" evidence="7">
    <location>
        <position position="102"/>
    </location>
    <ligand>
        <name>Zn(2+)</name>
        <dbReference type="ChEBI" id="CHEBI:29105"/>
    </ligand>
</feature>
<evidence type="ECO:0000313" key="10">
    <source>
        <dbReference type="Proteomes" id="UP000057158"/>
    </source>
</evidence>
<keyword evidence="6" id="KW-0804">Transcription</keyword>
<organism evidence="9 10">
    <name type="scientific">Desulfuromonas soudanensis</name>
    <dbReference type="NCBI Taxonomy" id="1603606"/>
    <lineage>
        <taxon>Bacteria</taxon>
        <taxon>Pseudomonadati</taxon>
        <taxon>Thermodesulfobacteriota</taxon>
        <taxon>Desulfuromonadia</taxon>
        <taxon>Desulfuromonadales</taxon>
        <taxon>Desulfuromonadaceae</taxon>
        <taxon>Desulfuromonas</taxon>
    </lineage>
</organism>
<feature type="binding site" evidence="7">
    <location>
        <position position="105"/>
    </location>
    <ligand>
        <name>Zn(2+)</name>
        <dbReference type="ChEBI" id="CHEBI:29105"/>
    </ligand>
</feature>
<keyword evidence="2" id="KW-0678">Repressor</keyword>
<dbReference type="AlphaFoldDB" id="A0A0M4CZA7"/>
<keyword evidence="8" id="KW-0408">Iron</keyword>
<dbReference type="GO" id="GO:0008270">
    <property type="term" value="F:zinc ion binding"/>
    <property type="evidence" value="ECO:0007669"/>
    <property type="project" value="TreeGrafter"/>
</dbReference>
<keyword evidence="10" id="KW-1185">Reference proteome</keyword>
<dbReference type="PANTHER" id="PTHR33202">
    <property type="entry name" value="ZINC UPTAKE REGULATION PROTEIN"/>
    <property type="match status" value="1"/>
</dbReference>
<dbReference type="EMBL" id="CP010802">
    <property type="protein sequence ID" value="ALC15815.1"/>
    <property type="molecule type" value="Genomic_DNA"/>
</dbReference>
<name>A0A0M4CZA7_9BACT</name>
<comment type="cofactor">
    <cofactor evidence="8">
        <name>Mn(2+)</name>
        <dbReference type="ChEBI" id="CHEBI:29035"/>
    </cofactor>
    <cofactor evidence="8">
        <name>Fe(2+)</name>
        <dbReference type="ChEBI" id="CHEBI:29033"/>
    </cofactor>
    <text evidence="8">Binds 1 Mn(2+) or Fe(2+) ion per subunit.</text>
</comment>
<dbReference type="STRING" id="1603606.DSOUD_1029"/>
<dbReference type="Gene3D" id="1.10.10.10">
    <property type="entry name" value="Winged helix-like DNA-binding domain superfamily/Winged helix DNA-binding domain"/>
    <property type="match status" value="1"/>
</dbReference>
<dbReference type="InterPro" id="IPR036390">
    <property type="entry name" value="WH_DNA-bd_sf"/>
</dbReference>
<feature type="binding site" evidence="8">
    <location>
        <position position="117"/>
    </location>
    <ligand>
        <name>Fe cation</name>
        <dbReference type="ChEBI" id="CHEBI:24875"/>
    </ligand>
</feature>
<feature type="binding site" evidence="7">
    <location>
        <position position="145"/>
    </location>
    <ligand>
        <name>Zn(2+)</name>
        <dbReference type="ChEBI" id="CHEBI:29105"/>
    </ligand>
</feature>
<protein>
    <submittedName>
        <fullName evidence="9">Fe2+/Zn2+ uptake regulation protein</fullName>
    </submittedName>
</protein>
<evidence type="ECO:0000256" key="2">
    <source>
        <dbReference type="ARBA" id="ARBA00022491"/>
    </source>
</evidence>
<accession>A0A0M4CZA7</accession>
<gene>
    <name evidence="9" type="ORF">DSOUD_1029</name>
</gene>
<dbReference type="Gene3D" id="3.30.1490.190">
    <property type="match status" value="1"/>
</dbReference>
<dbReference type="KEGG" id="des:DSOUD_1029"/>
<dbReference type="GO" id="GO:0000976">
    <property type="term" value="F:transcription cis-regulatory region binding"/>
    <property type="evidence" value="ECO:0007669"/>
    <property type="project" value="TreeGrafter"/>
</dbReference>
<evidence type="ECO:0000256" key="3">
    <source>
        <dbReference type="ARBA" id="ARBA00022833"/>
    </source>
</evidence>
<evidence type="ECO:0000256" key="6">
    <source>
        <dbReference type="ARBA" id="ARBA00023163"/>
    </source>
</evidence>
<keyword evidence="5" id="KW-0238">DNA-binding</keyword>
<dbReference type="SUPFAM" id="SSF46785">
    <property type="entry name" value="Winged helix' DNA-binding domain"/>
    <property type="match status" value="1"/>
</dbReference>
<proteinExistence type="inferred from homology"/>
<dbReference type="PANTHER" id="PTHR33202:SF8">
    <property type="entry name" value="PEROXIDE-RESPONSIVE REPRESSOR PERR"/>
    <property type="match status" value="1"/>
</dbReference>
<comment type="cofactor">
    <cofactor evidence="7">
        <name>Zn(2+)</name>
        <dbReference type="ChEBI" id="CHEBI:29105"/>
    </cofactor>
    <text evidence="7">Binds 1 zinc ion per subunit.</text>
</comment>
<evidence type="ECO:0000256" key="7">
    <source>
        <dbReference type="PIRSR" id="PIRSR602481-1"/>
    </source>
</evidence>
<sequence length="152" mass="17728">MNRTSDTNERHLSAFETACRKLGLRLTHQRLEIYRELLDAVDHPSAEVLHQRLRKKIPTLSLDTVYRTLATFATYGLSHRVETVQSQGRFEVRQNEHHHLICSRCHRIMDFYWSGFEMLPLPEAIAPWGRVESRSVVIYGVCHVCLSRKDQG</sequence>
<evidence type="ECO:0000256" key="8">
    <source>
        <dbReference type="PIRSR" id="PIRSR602481-2"/>
    </source>
</evidence>
<dbReference type="RefSeq" id="WP_053549980.1">
    <property type="nucleotide sequence ID" value="NZ_CP010802.1"/>
</dbReference>
<dbReference type="InterPro" id="IPR036388">
    <property type="entry name" value="WH-like_DNA-bd_sf"/>
</dbReference>
<dbReference type="GO" id="GO:1900376">
    <property type="term" value="P:regulation of secondary metabolite biosynthetic process"/>
    <property type="evidence" value="ECO:0007669"/>
    <property type="project" value="TreeGrafter"/>
</dbReference>
<dbReference type="InterPro" id="IPR043135">
    <property type="entry name" value="Fur_C"/>
</dbReference>
<dbReference type="OrthoDB" id="8659436at2"/>
<feature type="binding site" evidence="7">
    <location>
        <position position="142"/>
    </location>
    <ligand>
        <name>Zn(2+)</name>
        <dbReference type="ChEBI" id="CHEBI:29105"/>
    </ligand>
</feature>
<comment type="similarity">
    <text evidence="1">Belongs to the Fur family.</text>
</comment>
<evidence type="ECO:0000256" key="1">
    <source>
        <dbReference type="ARBA" id="ARBA00007957"/>
    </source>
</evidence>
<keyword evidence="7" id="KW-0479">Metal-binding</keyword>
<dbReference type="PATRIC" id="fig|1603606.3.peg.1132"/>
<reference evidence="9 10" key="1">
    <citation type="submission" date="2015-07" db="EMBL/GenBank/DDBJ databases">
        <title>Isolation and Genomic Characterization of a Novel Halophilic Metal-Reducing Deltaproteobacterium from the Deep Subsurface.</title>
        <authorList>
            <person name="Badalamenti J.P."/>
            <person name="Summers Z.M."/>
            <person name="Gralnick J.A."/>
            <person name="Bond D.R."/>
        </authorList>
    </citation>
    <scope>NUCLEOTIDE SEQUENCE [LARGE SCALE GENOMIC DNA]</scope>
    <source>
        <strain evidence="9 10">WTL</strain>
    </source>
</reference>
<dbReference type="GO" id="GO:0003700">
    <property type="term" value="F:DNA-binding transcription factor activity"/>
    <property type="evidence" value="ECO:0007669"/>
    <property type="project" value="InterPro"/>
</dbReference>
<dbReference type="GO" id="GO:0045892">
    <property type="term" value="P:negative regulation of DNA-templated transcription"/>
    <property type="evidence" value="ECO:0007669"/>
    <property type="project" value="TreeGrafter"/>
</dbReference>
<dbReference type="Proteomes" id="UP000057158">
    <property type="component" value="Chromosome"/>
</dbReference>
<keyword evidence="3 7" id="KW-0862">Zinc</keyword>
<dbReference type="CDD" id="cd07153">
    <property type="entry name" value="Fur_like"/>
    <property type="match status" value="1"/>
</dbReference>